<keyword evidence="1" id="KW-0472">Membrane</keyword>
<accession>A0A1F6WUM5</accession>
<feature type="transmembrane region" description="Helical" evidence="1">
    <location>
        <begin position="45"/>
        <end position="71"/>
    </location>
</feature>
<feature type="transmembrane region" description="Helical" evidence="1">
    <location>
        <begin position="102"/>
        <end position="122"/>
    </location>
</feature>
<evidence type="ECO:0000256" key="1">
    <source>
        <dbReference type="SAM" id="Phobius"/>
    </source>
</evidence>
<sequence>MISKKLKNIFALSIPVFIAHGMEEIFNGFYNVDWSAKLMFGFLNGMSVSQATFIVFQFMLWLVLVVFALLIASEKWRLRLMFLPAIIYIVELQHIWMAVKTWSYYPGLITAAPLVIIGLFFWKELIKNYKQEKY</sequence>
<comment type="caution">
    <text evidence="2">The sequence shown here is derived from an EMBL/GenBank/DDBJ whole genome shotgun (WGS) entry which is preliminary data.</text>
</comment>
<evidence type="ECO:0000313" key="3">
    <source>
        <dbReference type="Proteomes" id="UP000176187"/>
    </source>
</evidence>
<dbReference type="AlphaFoldDB" id="A0A1F6WUM5"/>
<dbReference type="Proteomes" id="UP000176187">
    <property type="component" value="Unassembled WGS sequence"/>
</dbReference>
<feature type="transmembrane region" description="Helical" evidence="1">
    <location>
        <begin position="78"/>
        <end position="96"/>
    </location>
</feature>
<reference evidence="2 3" key="1">
    <citation type="journal article" date="2016" name="Nat. Commun.">
        <title>Thousands of microbial genomes shed light on interconnected biogeochemical processes in an aquifer system.</title>
        <authorList>
            <person name="Anantharaman K."/>
            <person name="Brown C.T."/>
            <person name="Hug L.A."/>
            <person name="Sharon I."/>
            <person name="Castelle C.J."/>
            <person name="Probst A.J."/>
            <person name="Thomas B.C."/>
            <person name="Singh A."/>
            <person name="Wilkins M.J."/>
            <person name="Karaoz U."/>
            <person name="Brodie E.L."/>
            <person name="Williams K.H."/>
            <person name="Hubbard S.S."/>
            <person name="Banfield J.F."/>
        </authorList>
    </citation>
    <scope>NUCLEOTIDE SEQUENCE [LARGE SCALE GENOMIC DNA]</scope>
</reference>
<keyword evidence="1" id="KW-0812">Transmembrane</keyword>
<name>A0A1F6WUM5_9BACT</name>
<evidence type="ECO:0008006" key="4">
    <source>
        <dbReference type="Google" id="ProtNLM"/>
    </source>
</evidence>
<keyword evidence="1" id="KW-1133">Transmembrane helix</keyword>
<dbReference type="InterPro" id="IPR025671">
    <property type="entry name" value="HXXEE"/>
</dbReference>
<gene>
    <name evidence="2" type="ORF">A3A05_02410</name>
</gene>
<dbReference type="EMBL" id="MFUY01000030">
    <property type="protein sequence ID" value="OGI85560.1"/>
    <property type="molecule type" value="Genomic_DNA"/>
</dbReference>
<proteinExistence type="predicted"/>
<dbReference type="Pfam" id="PF13787">
    <property type="entry name" value="HXXEE"/>
    <property type="match status" value="1"/>
</dbReference>
<evidence type="ECO:0000313" key="2">
    <source>
        <dbReference type="EMBL" id="OGI85560.1"/>
    </source>
</evidence>
<protein>
    <recommendedName>
        <fullName evidence="4">HXXEE domain-containing protein</fullName>
    </recommendedName>
</protein>
<organism evidence="2 3">
    <name type="scientific">Candidatus Nomurabacteria bacterium RIFCSPLOWO2_01_FULL_41_12</name>
    <dbReference type="NCBI Taxonomy" id="1801774"/>
    <lineage>
        <taxon>Bacteria</taxon>
        <taxon>Candidatus Nomuraibacteriota</taxon>
    </lineage>
</organism>